<dbReference type="Gene3D" id="3.40.47.10">
    <property type="match status" value="1"/>
</dbReference>
<accession>A0A9W8YKR6</accession>
<dbReference type="Pfam" id="PF21089">
    <property type="entry name" value="PKS_DH_N"/>
    <property type="match status" value="1"/>
</dbReference>
<dbReference type="PROSITE" id="PS00606">
    <property type="entry name" value="KS3_1"/>
    <property type="match status" value="1"/>
</dbReference>
<dbReference type="InterPro" id="IPR020807">
    <property type="entry name" value="PKS_DH"/>
</dbReference>
<evidence type="ECO:0000256" key="5">
    <source>
        <dbReference type="ARBA" id="ARBA00023268"/>
    </source>
</evidence>
<feature type="region of interest" description="N-terminal hotdog fold" evidence="6">
    <location>
        <begin position="914"/>
        <end position="1060"/>
    </location>
</feature>
<keyword evidence="5" id="KW-0511">Multifunctional enzyme</keyword>
<dbReference type="SMART" id="SM00822">
    <property type="entry name" value="PKS_KR"/>
    <property type="match status" value="1"/>
</dbReference>
<dbReference type="SUPFAM" id="SSF52151">
    <property type="entry name" value="FabD/lysophospholipase-like"/>
    <property type="match status" value="1"/>
</dbReference>
<dbReference type="InterPro" id="IPR049552">
    <property type="entry name" value="PKS_DH_N"/>
</dbReference>
<dbReference type="InterPro" id="IPR016035">
    <property type="entry name" value="Acyl_Trfase/lysoPLipase"/>
</dbReference>
<dbReference type="OrthoDB" id="329835at2759"/>
<dbReference type="InterPro" id="IPR001227">
    <property type="entry name" value="Ac_transferase_dom_sf"/>
</dbReference>
<dbReference type="InterPro" id="IPR057326">
    <property type="entry name" value="KR_dom"/>
</dbReference>
<dbReference type="Gene3D" id="3.10.129.110">
    <property type="entry name" value="Polyketide synthase dehydratase"/>
    <property type="match status" value="1"/>
</dbReference>
<dbReference type="InterPro" id="IPR020841">
    <property type="entry name" value="PKS_Beta-ketoAc_synthase_dom"/>
</dbReference>
<dbReference type="Pfam" id="PF08659">
    <property type="entry name" value="KR"/>
    <property type="match status" value="1"/>
</dbReference>
<dbReference type="GO" id="GO:0004312">
    <property type="term" value="F:fatty acid synthase activity"/>
    <property type="evidence" value="ECO:0007669"/>
    <property type="project" value="TreeGrafter"/>
</dbReference>
<evidence type="ECO:0008006" key="12">
    <source>
        <dbReference type="Google" id="ProtNLM"/>
    </source>
</evidence>
<dbReference type="SUPFAM" id="SSF50129">
    <property type="entry name" value="GroES-like"/>
    <property type="match status" value="1"/>
</dbReference>
<dbReference type="CDD" id="cd00833">
    <property type="entry name" value="PKS"/>
    <property type="match status" value="1"/>
</dbReference>
<dbReference type="GO" id="GO:0004315">
    <property type="term" value="F:3-oxoacyl-[acyl-carrier-protein] synthase activity"/>
    <property type="evidence" value="ECO:0007669"/>
    <property type="project" value="InterPro"/>
</dbReference>
<evidence type="ECO:0000259" key="9">
    <source>
        <dbReference type="PROSITE" id="PS52019"/>
    </source>
</evidence>
<dbReference type="InterPro" id="IPR013968">
    <property type="entry name" value="PKS_KR"/>
</dbReference>
<feature type="region of interest" description="C-terminal hotdog fold" evidence="6">
    <location>
        <begin position="1082"/>
        <end position="1242"/>
    </location>
</feature>
<comment type="caution">
    <text evidence="6">Lacks conserved residue(s) required for the propagation of feature annotation.</text>
</comment>
<reference evidence="10" key="1">
    <citation type="submission" date="2022-10" db="EMBL/GenBank/DDBJ databases">
        <title>Tapping the CABI collections for fungal endophytes: first genome assemblies for Collariella, Neodidymelliopsis, Ascochyta clinopodiicola, Didymella pomorum, Didymosphaeria variabile, Neocosmospora piperis and Neocucurbitaria cava.</title>
        <authorList>
            <person name="Hill R."/>
        </authorList>
    </citation>
    <scope>NUCLEOTIDE SEQUENCE</scope>
    <source>
        <strain evidence="10">IMI 355082</strain>
    </source>
</reference>
<dbReference type="InterPro" id="IPR016036">
    <property type="entry name" value="Malonyl_transacylase_ACP-bd"/>
</dbReference>
<evidence type="ECO:0000313" key="10">
    <source>
        <dbReference type="EMBL" id="KAJ4387324.1"/>
    </source>
</evidence>
<dbReference type="GO" id="GO:0044550">
    <property type="term" value="P:secondary metabolite biosynthetic process"/>
    <property type="evidence" value="ECO:0007669"/>
    <property type="project" value="TreeGrafter"/>
</dbReference>
<dbReference type="Gene3D" id="3.40.50.720">
    <property type="entry name" value="NAD(P)-binding Rossmann-like Domain"/>
    <property type="match status" value="2"/>
</dbReference>
<dbReference type="PROSITE" id="PS52019">
    <property type="entry name" value="PKS_MFAS_DH"/>
    <property type="match status" value="1"/>
</dbReference>
<dbReference type="Gene3D" id="3.90.180.10">
    <property type="entry name" value="Medium-chain alcohol dehydrogenases, catalytic domain"/>
    <property type="match status" value="1"/>
</dbReference>
<evidence type="ECO:0000259" key="8">
    <source>
        <dbReference type="PROSITE" id="PS52004"/>
    </source>
</evidence>
<dbReference type="GO" id="GO:0016491">
    <property type="term" value="F:oxidoreductase activity"/>
    <property type="evidence" value="ECO:0007669"/>
    <property type="project" value="UniProtKB-KW"/>
</dbReference>
<organism evidence="10 11">
    <name type="scientific">Gnomoniopsis smithogilvyi</name>
    <dbReference type="NCBI Taxonomy" id="1191159"/>
    <lineage>
        <taxon>Eukaryota</taxon>
        <taxon>Fungi</taxon>
        <taxon>Dikarya</taxon>
        <taxon>Ascomycota</taxon>
        <taxon>Pezizomycotina</taxon>
        <taxon>Sordariomycetes</taxon>
        <taxon>Sordariomycetidae</taxon>
        <taxon>Diaporthales</taxon>
        <taxon>Gnomoniaceae</taxon>
        <taxon>Gnomoniopsis</taxon>
    </lineage>
</organism>
<dbReference type="Pfam" id="PF00698">
    <property type="entry name" value="Acyl_transf_1"/>
    <property type="match status" value="1"/>
</dbReference>
<dbReference type="InterPro" id="IPR042104">
    <property type="entry name" value="PKS_dehydratase_sf"/>
</dbReference>
<dbReference type="InterPro" id="IPR016039">
    <property type="entry name" value="Thiolase-like"/>
</dbReference>
<dbReference type="PROSITE" id="PS50075">
    <property type="entry name" value="CARRIER"/>
    <property type="match status" value="1"/>
</dbReference>
<sequence>MNGVPKERFSHEAFYDSNPGKTGTYHSQGGYFLGDDVALFDAPFFSLTEKEAIAMDPQQRLLLECTFEALENAGIPKQSVVGQDVGVFIGGSLSEYETHLSRDSDSMPMYQSTGCAQAMQSNRLSHFFDFRGPSFTLDTACSSSLVALHVACQSIRNGEAQVAITGGCHLNMLPDSFISFSTGRLLSDSGKSIAFDERGTGFGRGEGCGILVLKPLDRAIADKDAIRAVIRGSGINQDGKTAGITMPNGDAQERLINQVYNGAGLDPIDCGFVEAHGTGTKIGDPTEAGAIYRSLGQGRTSKDPLYIGSVKSNIGHLEAASGVAAVIKSALSLERGFILPNHDFKKPNSKIPWKEWNLAVPKAQRPWPKGKKYISVNNFGFGGTNCHIVLERAPFATSKKPLMSRKGTGMSETEGNGQAQKRMFLLSGNDKQSLESVMANLVVYLEQRPEIFQSDLLDHLSYTLSRRALLKWRVAIPAATSFELIEALNSNGIIPSKASVSGQGHTSNLGIGFVFTGQGAQWHAMGRELYGPHGFPAFAVALDRADRYLRKLGAQWSLVDELIDRDAESSRVSDANISQPACTAVQLCLVDLLRSWRIRPNAVTGHSSGEIAAAYAAGFISFKSAIAIAYHRGRMIPILKDSFPQLKGTMMAVGGSKEDIQPLIDSVNAAPELQQKGSQIRIACYNSPSSLTISGDSTGIDLLERIIREQKPDTFNRRLQVDVAYHSHHMNLVAKEYKHSLSTLDQPKSANITKFYSSLYGREIEGLECDADYWVDNLTRPVRFSEALDSMVRPTSSEEAPISMLVELGPHSALQGPIKQVLQAAGLGKDVFYSSALIRKRSAVDSALDLASAIFAKGGLVYVDAINSPHGTDTCKASLLTDLPRYAWNHSKRYWHETRLSQMHTHRGLNATRSDIIGVEAVYSTSIEPTWRNVFFLDDLPWLRHHRIQGLVVFPLAAFVTMAVEAASQRARNIASTRTGHVDLALNSVELRDVEVLRPLAFAADVVDGNSNIEMSISLRRRHDASLDESWDEFHISSWSSGKEWTEHCVGLVMARHHENLNTAKHGSTIREAKSATDKNDAVIMSTTEMSAMYSELSGRLGVDYGPSFQAIRECSVAGRFAAAEVSTTPNSEMSASTLHPATLESIIDTYWPILRNHGAEIRDTVYLPSSIRHMLIKTNNTVPDKLVTTALTAYCSAEFGNSQPRPTSVDILASTASSDASNLLVAIEGLVVSPILDGSASIADESGHNPREVCYKLDWEPLELTPAEESQLEVANFPDGDIVILYEDSSPQTYLLASQLAVNIESRTSKLPALEESFFGRGAGNRSESLPPRISGKTCIVLTEIDQPFVSDADESQFEALKTLATEADRVLWITKGAYINATQPSSNMISGLSRTIRSETTKPFAHLDLHGTCDLGSNSESISLAILDVFQVAFGSAKSADMEFAYRSNTLLVPRVVNDSHMDLIIQRATDPLAVELQQYGQASAHGRALRMQFEVSDIPLKSSSGPAIIQEVSLVDDAIANSHLGDDEIEFEVMAIGVNTHDAMAASSRALGSMGLEASGTVTRIGSKISDPNFQVGCRIACLTTAMRQTDSIGAYANFARTTASMALSLNPGGSVAPLGDMWTFEESAALPLAYATAYHSLMNQARLEAGHHVLITCASEPVGQAAISLALMANSEVYLLAGSLEEKLRITERYAGVIPNNRILASYANKDYTLWESRETLESLKQATLGKGFDVILDLLHFISQKSHLQALLKACVAPFGCHVRVQGPSLSSSQENGARHDLRGVQPSSLLDELTPPNNASFITVDMLALGRERPQILDRVFNKVASLFGVGQLAKIQDIETLPYSRAHEALNRLHVAGNSSKKFVLIPQNDDLVLATPHPALASTSVLKADACYLIIGGTGGLGRSMARWMVQNGARHIVLLSRRAKITPAVQALMDEAKTSDAHVLVQQCDISDENSVSTLLAWVSNNAKLPPVRGVIHSAMVLRDVLFEKMSYADYKEVIESKVQGAWNLHRSLDGEDNNCKLDFFVAISSVSAIVGNRGQAAYAAANTYLDALVQHRLSKGLPAVSLALAAVSDAGYLADSESGAARAEDVLRNLGGDSGNTICEAEVLALLRAAVIGETTSCQHHVITGVAVKGRRPQPFWAGDEKFTRILGDLDMETGEESNEGGNCGTILSPELTQSEAEDVVCRGLVAKIAVVLMMEPEELDVTRNLSHYPLDSLVAIEVRNFIARQYEASLQVLELLSSGSIQTLSTIVCRKSKLCQLAE</sequence>
<feature type="domain" description="PKS/mFAS DH" evidence="9">
    <location>
        <begin position="914"/>
        <end position="1242"/>
    </location>
</feature>
<gene>
    <name evidence="10" type="ORF">N0V93_007913</name>
</gene>
<dbReference type="InterPro" id="IPR050091">
    <property type="entry name" value="PKS_NRPS_Biosynth_Enz"/>
</dbReference>
<dbReference type="Pfam" id="PF23114">
    <property type="entry name" value="NAD-bd_HRPKS_sdrA"/>
    <property type="match status" value="1"/>
</dbReference>
<evidence type="ECO:0000256" key="4">
    <source>
        <dbReference type="ARBA" id="ARBA00023002"/>
    </source>
</evidence>
<name>A0A9W8YKR6_9PEZI</name>
<feature type="domain" description="Ketosynthase family 3 (KS3)" evidence="8">
    <location>
        <begin position="1"/>
        <end position="392"/>
    </location>
</feature>
<dbReference type="InterPro" id="IPR036291">
    <property type="entry name" value="NAD(P)-bd_dom_sf"/>
</dbReference>
<dbReference type="InterPro" id="IPR014031">
    <property type="entry name" value="Ketoacyl_synth_C"/>
</dbReference>
<dbReference type="SUPFAM" id="SSF47336">
    <property type="entry name" value="ACP-like"/>
    <property type="match status" value="1"/>
</dbReference>
<dbReference type="PROSITE" id="PS52004">
    <property type="entry name" value="KS3_2"/>
    <property type="match status" value="1"/>
</dbReference>
<dbReference type="Proteomes" id="UP001140453">
    <property type="component" value="Unassembled WGS sequence"/>
</dbReference>
<keyword evidence="2" id="KW-0597">Phosphoprotein</keyword>
<dbReference type="InterPro" id="IPR018201">
    <property type="entry name" value="Ketoacyl_synth_AS"/>
</dbReference>
<dbReference type="Gene3D" id="1.10.1200.10">
    <property type="entry name" value="ACP-like"/>
    <property type="match status" value="1"/>
</dbReference>
<dbReference type="Pfam" id="PF02801">
    <property type="entry name" value="Ketoacyl-synt_C"/>
    <property type="match status" value="1"/>
</dbReference>
<dbReference type="SUPFAM" id="SSF53901">
    <property type="entry name" value="Thiolase-like"/>
    <property type="match status" value="1"/>
</dbReference>
<dbReference type="SMART" id="SM00826">
    <property type="entry name" value="PKS_DH"/>
    <property type="match status" value="1"/>
</dbReference>
<dbReference type="GO" id="GO:0031177">
    <property type="term" value="F:phosphopantetheine binding"/>
    <property type="evidence" value="ECO:0007669"/>
    <property type="project" value="InterPro"/>
</dbReference>
<dbReference type="InterPro" id="IPR014030">
    <property type="entry name" value="Ketoacyl_synth_N"/>
</dbReference>
<dbReference type="PANTHER" id="PTHR43775:SF13">
    <property type="entry name" value="POLYKETIDE SYNTHASE 1"/>
    <property type="match status" value="1"/>
</dbReference>
<protein>
    <recommendedName>
        <fullName evidence="12">Polyketide synthase</fullName>
    </recommendedName>
</protein>
<dbReference type="Pfam" id="PF23297">
    <property type="entry name" value="ACP_SdgA_C"/>
    <property type="match status" value="1"/>
</dbReference>
<dbReference type="SMART" id="SM00829">
    <property type="entry name" value="PKS_ER"/>
    <property type="match status" value="1"/>
</dbReference>
<dbReference type="InterPro" id="IPR049900">
    <property type="entry name" value="PKS_mFAS_DH"/>
</dbReference>
<dbReference type="InterPro" id="IPR020806">
    <property type="entry name" value="PKS_PP-bd"/>
</dbReference>
<dbReference type="SMART" id="SM00827">
    <property type="entry name" value="PKS_AT"/>
    <property type="match status" value="1"/>
</dbReference>
<dbReference type="Pfam" id="PF14765">
    <property type="entry name" value="PS-DH"/>
    <property type="match status" value="1"/>
</dbReference>
<dbReference type="GO" id="GO:0006633">
    <property type="term" value="P:fatty acid biosynthetic process"/>
    <property type="evidence" value="ECO:0007669"/>
    <property type="project" value="InterPro"/>
</dbReference>
<dbReference type="InterPro" id="IPR056501">
    <property type="entry name" value="NAD-bd_HRPKS_sdrA"/>
</dbReference>
<comment type="caution">
    <text evidence="10">The sequence shown here is derived from an EMBL/GenBank/DDBJ whole genome shotgun (WGS) entry which is preliminary data.</text>
</comment>
<dbReference type="Pfam" id="PF00109">
    <property type="entry name" value="ketoacyl-synt"/>
    <property type="match status" value="1"/>
</dbReference>
<keyword evidence="3" id="KW-0808">Transferase</keyword>
<keyword evidence="11" id="KW-1185">Reference proteome</keyword>
<dbReference type="InterPro" id="IPR020843">
    <property type="entry name" value="ER"/>
</dbReference>
<dbReference type="InterPro" id="IPR036736">
    <property type="entry name" value="ACP-like_sf"/>
</dbReference>
<keyword evidence="4" id="KW-0560">Oxidoreductase</keyword>
<dbReference type="PANTHER" id="PTHR43775">
    <property type="entry name" value="FATTY ACID SYNTHASE"/>
    <property type="match status" value="1"/>
</dbReference>
<evidence type="ECO:0000256" key="2">
    <source>
        <dbReference type="ARBA" id="ARBA00022553"/>
    </source>
</evidence>
<dbReference type="Pfam" id="PF16197">
    <property type="entry name" value="KAsynt_C_assoc"/>
    <property type="match status" value="1"/>
</dbReference>
<evidence type="ECO:0000256" key="6">
    <source>
        <dbReference type="PROSITE-ProRule" id="PRU01363"/>
    </source>
</evidence>
<dbReference type="Gene3D" id="3.40.366.10">
    <property type="entry name" value="Malonyl-Coenzyme A Acyl Carrier Protein, domain 2"/>
    <property type="match status" value="1"/>
</dbReference>
<dbReference type="SMART" id="SM00823">
    <property type="entry name" value="PKS_PP"/>
    <property type="match status" value="1"/>
</dbReference>
<dbReference type="InterPro" id="IPR009081">
    <property type="entry name" value="PP-bd_ACP"/>
</dbReference>
<evidence type="ECO:0000313" key="11">
    <source>
        <dbReference type="Proteomes" id="UP001140453"/>
    </source>
</evidence>
<keyword evidence="1" id="KW-0596">Phosphopantetheine</keyword>
<dbReference type="InterPro" id="IPR011032">
    <property type="entry name" value="GroES-like_sf"/>
</dbReference>
<proteinExistence type="predicted"/>
<dbReference type="CDD" id="cd05195">
    <property type="entry name" value="enoyl_red"/>
    <property type="match status" value="1"/>
</dbReference>
<dbReference type="SMART" id="SM00825">
    <property type="entry name" value="PKS_KS"/>
    <property type="match status" value="1"/>
</dbReference>
<dbReference type="SUPFAM" id="SSF51735">
    <property type="entry name" value="NAD(P)-binding Rossmann-fold domains"/>
    <property type="match status" value="2"/>
</dbReference>
<dbReference type="InterPro" id="IPR032821">
    <property type="entry name" value="PKS_assoc"/>
</dbReference>
<evidence type="ECO:0000259" key="7">
    <source>
        <dbReference type="PROSITE" id="PS50075"/>
    </source>
</evidence>
<dbReference type="EMBL" id="JAPEVB010000005">
    <property type="protein sequence ID" value="KAJ4387324.1"/>
    <property type="molecule type" value="Genomic_DNA"/>
</dbReference>
<evidence type="ECO:0000256" key="1">
    <source>
        <dbReference type="ARBA" id="ARBA00022450"/>
    </source>
</evidence>
<dbReference type="InterPro" id="IPR014043">
    <property type="entry name" value="Acyl_transferase_dom"/>
</dbReference>
<feature type="domain" description="Carrier" evidence="7">
    <location>
        <begin position="2190"/>
        <end position="2267"/>
    </location>
</feature>
<dbReference type="SUPFAM" id="SSF55048">
    <property type="entry name" value="Probable ACP-binding domain of malonyl-CoA ACP transacylase"/>
    <property type="match status" value="1"/>
</dbReference>
<evidence type="ECO:0000256" key="3">
    <source>
        <dbReference type="ARBA" id="ARBA00022679"/>
    </source>
</evidence>
<dbReference type="InterPro" id="IPR049551">
    <property type="entry name" value="PKS_DH_C"/>
</dbReference>